<protein>
    <submittedName>
        <fullName evidence="2">GNAT family N-acetyltransferase</fullName>
    </submittedName>
</protein>
<feature type="domain" description="N-acetyltransferase" evidence="1">
    <location>
        <begin position="50"/>
        <end position="197"/>
    </location>
</feature>
<sequence length="210" mass="22508">MARDLSTEPVLPAGVIAGSPQPELPADGGLVLRPWVDADVPVFLVACQDPAIRQWHTRRPASEGTVRAWFDGYRRGWERERGGHWAICGGGSGDGEVLGRIALRGMDFDDGLADCAYWVLPTARGARVASRALAALSAWAMGEIGFQRLELDHSTRDEASCRVALASGYVLEGTKRSAALHDDGRHDMHLHARVRDDAGRSGTPSAASAS</sequence>
<evidence type="ECO:0000259" key="1">
    <source>
        <dbReference type="PROSITE" id="PS51186"/>
    </source>
</evidence>
<reference evidence="2 3" key="1">
    <citation type="submission" date="2018-05" db="EMBL/GenBank/DDBJ databases">
        <title>Streptomyces venezuelae.</title>
        <authorList>
            <person name="Kim W."/>
            <person name="Lee N."/>
            <person name="Cho B.-K."/>
        </authorList>
    </citation>
    <scope>NUCLEOTIDE SEQUENCE [LARGE SCALE GENOMIC DNA]</scope>
    <source>
        <strain evidence="2 3">ATCC 15068</strain>
    </source>
</reference>
<evidence type="ECO:0000313" key="3">
    <source>
        <dbReference type="Proteomes" id="UP000324106"/>
    </source>
</evidence>
<dbReference type="InterPro" id="IPR016181">
    <property type="entry name" value="Acyl_CoA_acyltransferase"/>
</dbReference>
<name>A0A5P2AQG1_STRVZ</name>
<gene>
    <name evidence="2" type="ORF">DEJ46_16330</name>
</gene>
<dbReference type="OrthoDB" id="2061990at2"/>
<dbReference type="GO" id="GO:0005737">
    <property type="term" value="C:cytoplasm"/>
    <property type="evidence" value="ECO:0007669"/>
    <property type="project" value="TreeGrafter"/>
</dbReference>
<dbReference type="RefSeq" id="WP_150267205.1">
    <property type="nucleotide sequence ID" value="NZ_CP029194.1"/>
</dbReference>
<dbReference type="PANTHER" id="PTHR43441">
    <property type="entry name" value="RIBOSOMAL-PROTEIN-SERINE ACETYLTRANSFERASE"/>
    <property type="match status" value="1"/>
</dbReference>
<accession>A0A5P2AQG1</accession>
<organism evidence="2 3">
    <name type="scientific">Streptomyces venezuelae</name>
    <dbReference type="NCBI Taxonomy" id="54571"/>
    <lineage>
        <taxon>Bacteria</taxon>
        <taxon>Bacillati</taxon>
        <taxon>Actinomycetota</taxon>
        <taxon>Actinomycetes</taxon>
        <taxon>Kitasatosporales</taxon>
        <taxon>Streptomycetaceae</taxon>
        <taxon>Streptomyces</taxon>
    </lineage>
</organism>
<keyword evidence="2" id="KW-0808">Transferase</keyword>
<dbReference type="GO" id="GO:0008999">
    <property type="term" value="F:protein-N-terminal-alanine acetyltransferase activity"/>
    <property type="evidence" value="ECO:0007669"/>
    <property type="project" value="TreeGrafter"/>
</dbReference>
<dbReference type="PANTHER" id="PTHR43441:SF10">
    <property type="entry name" value="ACETYLTRANSFERASE"/>
    <property type="match status" value="1"/>
</dbReference>
<dbReference type="Gene3D" id="3.40.630.30">
    <property type="match status" value="1"/>
</dbReference>
<dbReference type="InterPro" id="IPR000182">
    <property type="entry name" value="GNAT_dom"/>
</dbReference>
<dbReference type="PROSITE" id="PS51186">
    <property type="entry name" value="GNAT"/>
    <property type="match status" value="1"/>
</dbReference>
<dbReference type="EMBL" id="CP029194">
    <property type="protein sequence ID" value="QES20494.1"/>
    <property type="molecule type" value="Genomic_DNA"/>
</dbReference>
<dbReference type="InterPro" id="IPR051908">
    <property type="entry name" value="Ribosomal_N-acetyltransferase"/>
</dbReference>
<dbReference type="GO" id="GO:1990189">
    <property type="term" value="F:protein N-terminal-serine acetyltransferase activity"/>
    <property type="evidence" value="ECO:0007669"/>
    <property type="project" value="TreeGrafter"/>
</dbReference>
<proteinExistence type="predicted"/>
<dbReference type="SUPFAM" id="SSF55729">
    <property type="entry name" value="Acyl-CoA N-acyltransferases (Nat)"/>
    <property type="match status" value="1"/>
</dbReference>
<dbReference type="Pfam" id="PF13302">
    <property type="entry name" value="Acetyltransf_3"/>
    <property type="match status" value="1"/>
</dbReference>
<dbReference type="AlphaFoldDB" id="A0A5P2AQG1"/>
<evidence type="ECO:0000313" key="2">
    <source>
        <dbReference type="EMBL" id="QES20494.1"/>
    </source>
</evidence>
<dbReference type="Proteomes" id="UP000324106">
    <property type="component" value="Chromosome"/>
</dbReference>